<evidence type="ECO:0000256" key="2">
    <source>
        <dbReference type="ARBA" id="ARBA00023125"/>
    </source>
</evidence>
<dbReference type="Pfam" id="PF13340">
    <property type="entry name" value="DUF4096"/>
    <property type="match status" value="1"/>
</dbReference>
<dbReference type="InterPro" id="IPR036388">
    <property type="entry name" value="WH-like_DNA-bd_sf"/>
</dbReference>
<dbReference type="Pfam" id="PF01638">
    <property type="entry name" value="HxlR"/>
    <property type="match status" value="1"/>
</dbReference>
<dbReference type="SUPFAM" id="SSF46785">
    <property type="entry name" value="Winged helix' DNA-binding domain"/>
    <property type="match status" value="1"/>
</dbReference>
<dbReference type="EMBL" id="BIFH01000040">
    <property type="protein sequence ID" value="GCE00494.1"/>
    <property type="molecule type" value="Genomic_DNA"/>
</dbReference>
<dbReference type="RefSeq" id="WP_160161738.1">
    <property type="nucleotide sequence ID" value="NZ_BIFH01000040.1"/>
</dbReference>
<dbReference type="PROSITE" id="PS51118">
    <property type="entry name" value="HTH_HXLR"/>
    <property type="match status" value="1"/>
</dbReference>
<protein>
    <submittedName>
        <fullName evidence="5">Transcriptional regulator</fullName>
    </submittedName>
</protein>
<comment type="caution">
    <text evidence="5">The sequence shown here is derived from an EMBL/GenBank/DDBJ whole genome shotgun (WGS) entry which is preliminary data.</text>
</comment>
<evidence type="ECO:0000256" key="3">
    <source>
        <dbReference type="ARBA" id="ARBA00023163"/>
    </source>
</evidence>
<sequence length="250" mass="27420">MTGTGGDRGRGRPGAYVCGIDAAMGVVGGKWKVLILWALNEHPCRFGELRRLVPGITEKVLASHLRELELDGIVHREQFDELPLRVEYSLTPLGTSLNRALGPLGAWGRANLLGDASGDGADTDRLITLSVVGDRTELTDREWALLAPLWPASGPFADRGPDLRRIVDGVLYRMRTGVRWSDLPPRFGPWRTVAACRRRWLADGTWAEVVRVLRDRLQAVGGDDAEVLRGLIGRLGEVARQPRPVVVGRG</sequence>
<dbReference type="CDD" id="cd00090">
    <property type="entry name" value="HTH_ARSR"/>
    <property type="match status" value="1"/>
</dbReference>
<reference evidence="5 6" key="1">
    <citation type="submission" date="2018-12" db="EMBL/GenBank/DDBJ databases">
        <title>Draft genome sequence of Embleya hyalina NBRC 13850T.</title>
        <authorList>
            <person name="Komaki H."/>
            <person name="Hosoyama A."/>
            <person name="Kimura A."/>
            <person name="Ichikawa N."/>
            <person name="Tamura T."/>
        </authorList>
    </citation>
    <scope>NUCLEOTIDE SEQUENCE [LARGE SCALE GENOMIC DNA]</scope>
    <source>
        <strain evidence="5 6">NBRC 13850</strain>
    </source>
</reference>
<dbReference type="InterPro" id="IPR036390">
    <property type="entry name" value="WH_DNA-bd_sf"/>
</dbReference>
<dbReference type="Proteomes" id="UP000286931">
    <property type="component" value="Unassembled WGS sequence"/>
</dbReference>
<evidence type="ECO:0000313" key="5">
    <source>
        <dbReference type="EMBL" id="GCE00494.1"/>
    </source>
</evidence>
<dbReference type="InterPro" id="IPR011991">
    <property type="entry name" value="ArsR-like_HTH"/>
</dbReference>
<dbReference type="PANTHER" id="PTHR33204:SF29">
    <property type="entry name" value="TRANSCRIPTIONAL REGULATOR"/>
    <property type="match status" value="1"/>
</dbReference>
<keyword evidence="1" id="KW-0805">Transcription regulation</keyword>
<feature type="domain" description="HTH hxlR-type" evidence="4">
    <location>
        <begin position="18"/>
        <end position="116"/>
    </location>
</feature>
<dbReference type="AlphaFoldDB" id="A0A401Z0W0"/>
<proteinExistence type="predicted"/>
<gene>
    <name evidence="5" type="ORF">EHYA_08220</name>
</gene>
<accession>A0A401Z0W0</accession>
<keyword evidence="6" id="KW-1185">Reference proteome</keyword>
<dbReference type="InterPro" id="IPR025161">
    <property type="entry name" value="IS402-like_dom"/>
</dbReference>
<organism evidence="5 6">
    <name type="scientific">Embleya hyalina</name>
    <dbReference type="NCBI Taxonomy" id="516124"/>
    <lineage>
        <taxon>Bacteria</taxon>
        <taxon>Bacillati</taxon>
        <taxon>Actinomycetota</taxon>
        <taxon>Actinomycetes</taxon>
        <taxon>Kitasatosporales</taxon>
        <taxon>Streptomycetaceae</taxon>
        <taxon>Embleya</taxon>
    </lineage>
</organism>
<keyword evidence="3" id="KW-0804">Transcription</keyword>
<dbReference type="OrthoDB" id="370168at2"/>
<dbReference type="InterPro" id="IPR002577">
    <property type="entry name" value="HTH_HxlR"/>
</dbReference>
<dbReference type="Gene3D" id="1.10.10.10">
    <property type="entry name" value="Winged helix-like DNA-binding domain superfamily/Winged helix DNA-binding domain"/>
    <property type="match status" value="1"/>
</dbReference>
<dbReference type="PANTHER" id="PTHR33204">
    <property type="entry name" value="TRANSCRIPTIONAL REGULATOR, MARR FAMILY"/>
    <property type="match status" value="1"/>
</dbReference>
<evidence type="ECO:0000259" key="4">
    <source>
        <dbReference type="PROSITE" id="PS51118"/>
    </source>
</evidence>
<dbReference type="GO" id="GO:0003677">
    <property type="term" value="F:DNA binding"/>
    <property type="evidence" value="ECO:0007669"/>
    <property type="project" value="UniProtKB-KW"/>
</dbReference>
<keyword evidence="2" id="KW-0238">DNA-binding</keyword>
<evidence type="ECO:0000313" key="6">
    <source>
        <dbReference type="Proteomes" id="UP000286931"/>
    </source>
</evidence>
<name>A0A401Z0W0_9ACTN</name>
<evidence type="ECO:0000256" key="1">
    <source>
        <dbReference type="ARBA" id="ARBA00023015"/>
    </source>
</evidence>